<dbReference type="AlphaFoldDB" id="A0A821C8Q2"/>
<evidence type="ECO:0000313" key="3">
    <source>
        <dbReference type="Proteomes" id="UP000663866"/>
    </source>
</evidence>
<feature type="compositionally biased region" description="Basic and acidic residues" evidence="1">
    <location>
        <begin position="15"/>
        <end position="45"/>
    </location>
</feature>
<gene>
    <name evidence="2" type="ORF">OVN521_LOCUS45233</name>
</gene>
<accession>A0A821C8Q2</accession>
<dbReference type="EMBL" id="CAJOBG010073181">
    <property type="protein sequence ID" value="CAF4602696.1"/>
    <property type="molecule type" value="Genomic_DNA"/>
</dbReference>
<evidence type="ECO:0000256" key="1">
    <source>
        <dbReference type="SAM" id="MobiDB-lite"/>
    </source>
</evidence>
<name>A0A821C8Q2_9BILA</name>
<evidence type="ECO:0000313" key="2">
    <source>
        <dbReference type="EMBL" id="CAF4602696.1"/>
    </source>
</evidence>
<proteinExistence type="predicted"/>
<feature type="region of interest" description="Disordered" evidence="1">
    <location>
        <begin position="1"/>
        <end position="45"/>
    </location>
</feature>
<protein>
    <submittedName>
        <fullName evidence="2">Uncharacterized protein</fullName>
    </submittedName>
</protein>
<feature type="compositionally biased region" description="Polar residues" evidence="1">
    <location>
        <begin position="1"/>
        <end position="13"/>
    </location>
</feature>
<comment type="caution">
    <text evidence="2">The sequence shown here is derived from an EMBL/GenBank/DDBJ whole genome shotgun (WGS) entry which is preliminary data.</text>
</comment>
<dbReference type="Proteomes" id="UP000663866">
    <property type="component" value="Unassembled WGS sequence"/>
</dbReference>
<sequence length="45" mass="5285">MKLQTVARSSENESCNDRTKKRENENFHEGLNEDSKEKLNEDSNE</sequence>
<reference evidence="2" key="1">
    <citation type="submission" date="2021-02" db="EMBL/GenBank/DDBJ databases">
        <authorList>
            <person name="Nowell W R."/>
        </authorList>
    </citation>
    <scope>NUCLEOTIDE SEQUENCE</scope>
</reference>
<feature type="non-terminal residue" evidence="2">
    <location>
        <position position="1"/>
    </location>
</feature>
<keyword evidence="3" id="KW-1185">Reference proteome</keyword>
<organism evidence="2 3">
    <name type="scientific">Rotaria magnacalcarata</name>
    <dbReference type="NCBI Taxonomy" id="392030"/>
    <lineage>
        <taxon>Eukaryota</taxon>
        <taxon>Metazoa</taxon>
        <taxon>Spiralia</taxon>
        <taxon>Gnathifera</taxon>
        <taxon>Rotifera</taxon>
        <taxon>Eurotatoria</taxon>
        <taxon>Bdelloidea</taxon>
        <taxon>Philodinida</taxon>
        <taxon>Philodinidae</taxon>
        <taxon>Rotaria</taxon>
    </lineage>
</organism>